<evidence type="ECO:0000313" key="4">
    <source>
        <dbReference type="EMBL" id="WNM58336.1"/>
    </source>
</evidence>
<keyword evidence="1" id="KW-0479">Metal-binding</keyword>
<accession>A0AA96JWV0</accession>
<dbReference type="PANTHER" id="PTHR11079">
    <property type="entry name" value="CYTOSINE DEAMINASE FAMILY MEMBER"/>
    <property type="match status" value="1"/>
</dbReference>
<dbReference type="InterPro" id="IPR002125">
    <property type="entry name" value="CMP_dCMP_dom"/>
</dbReference>
<dbReference type="GO" id="GO:0006152">
    <property type="term" value="P:purine nucleoside catabolic process"/>
    <property type="evidence" value="ECO:0007669"/>
    <property type="project" value="TreeGrafter"/>
</dbReference>
<dbReference type="PANTHER" id="PTHR11079:SF161">
    <property type="entry name" value="CMP_DCMP-TYPE DEAMINASE DOMAIN-CONTAINING PROTEIN"/>
    <property type="match status" value="1"/>
</dbReference>
<dbReference type="PROSITE" id="PS00903">
    <property type="entry name" value="CYT_DCMP_DEAMINASES_1"/>
    <property type="match status" value="1"/>
</dbReference>
<dbReference type="Gene3D" id="3.40.140.10">
    <property type="entry name" value="Cytidine Deaminase, domain 2"/>
    <property type="match status" value="1"/>
</dbReference>
<gene>
    <name evidence="4" type="ORF">PP769_00820</name>
</gene>
<proteinExistence type="predicted"/>
<dbReference type="InterPro" id="IPR016192">
    <property type="entry name" value="APOBEC/CMP_deaminase_Zn-bd"/>
</dbReference>
<dbReference type="GO" id="GO:0008270">
    <property type="term" value="F:zinc ion binding"/>
    <property type="evidence" value="ECO:0007669"/>
    <property type="project" value="InterPro"/>
</dbReference>
<evidence type="ECO:0000256" key="1">
    <source>
        <dbReference type="ARBA" id="ARBA00022723"/>
    </source>
</evidence>
<dbReference type="KEGG" id="nall:PP769_00820"/>
<feature type="domain" description="CMP/dCMP-type deaminase" evidence="3">
    <location>
        <begin position="31"/>
        <end position="150"/>
    </location>
</feature>
<keyword evidence="2" id="KW-0862">Zinc</keyword>
<sequence>MSIPSTRFQPYCLELPAWVADYLVQQPETYPTQDSRMDLVINLAQLNIQYGTGGPFGAGVFRLDTQELVAPGVNLVLSSKSSIAHAEVVAMLMAQQIVGSHNLGAIGFPTHELVTSCEPCSMCLGAISWSGVRQIVCGARGSDAEAVGFDEGPKPANWMLELELRGIAVTTDIARGRAASVLQQYVQNGGEVYNGRKR</sequence>
<evidence type="ECO:0000259" key="3">
    <source>
        <dbReference type="PROSITE" id="PS51747"/>
    </source>
</evidence>
<dbReference type="InterPro" id="IPR016193">
    <property type="entry name" value="Cytidine_deaminase-like"/>
</dbReference>
<reference evidence="4 5" key="1">
    <citation type="submission" date="2023-01" db="EMBL/GenBank/DDBJ databases">
        <title>Cultivation and genomic characterization of new, ubiquitous marine nitrite-oxidizing bacteria from the Nitrospirales.</title>
        <authorList>
            <person name="Mueller A.J."/>
            <person name="Daebeler A."/>
            <person name="Herbold C.W."/>
            <person name="Kirkegaard R.H."/>
            <person name="Daims H."/>
        </authorList>
    </citation>
    <scope>NUCLEOTIDE SEQUENCE [LARGE SCALE GENOMIC DNA]</scope>
    <source>
        <strain evidence="4 5">VA</strain>
    </source>
</reference>
<protein>
    <submittedName>
        <fullName evidence="4">Nucleoside deaminase</fullName>
    </submittedName>
</protein>
<dbReference type="Proteomes" id="UP001302719">
    <property type="component" value="Chromosome"/>
</dbReference>
<name>A0AA96JWV0_9BACT</name>
<dbReference type="CDD" id="cd01285">
    <property type="entry name" value="nucleoside_deaminase"/>
    <property type="match status" value="1"/>
</dbReference>
<dbReference type="GO" id="GO:0047974">
    <property type="term" value="F:guanosine deaminase activity"/>
    <property type="evidence" value="ECO:0007669"/>
    <property type="project" value="TreeGrafter"/>
</dbReference>
<dbReference type="PROSITE" id="PS51747">
    <property type="entry name" value="CYT_DCMP_DEAMINASES_2"/>
    <property type="match status" value="1"/>
</dbReference>
<dbReference type="Pfam" id="PF00383">
    <property type="entry name" value="dCMP_cyt_deam_1"/>
    <property type="match status" value="1"/>
</dbReference>
<evidence type="ECO:0000313" key="5">
    <source>
        <dbReference type="Proteomes" id="UP001302719"/>
    </source>
</evidence>
<dbReference type="AlphaFoldDB" id="A0AA96JWV0"/>
<keyword evidence="5" id="KW-1185">Reference proteome</keyword>
<dbReference type="RefSeq" id="WP_312644032.1">
    <property type="nucleotide sequence ID" value="NZ_CP116967.1"/>
</dbReference>
<evidence type="ECO:0000256" key="2">
    <source>
        <dbReference type="ARBA" id="ARBA00022833"/>
    </source>
</evidence>
<dbReference type="SUPFAM" id="SSF53927">
    <property type="entry name" value="Cytidine deaminase-like"/>
    <property type="match status" value="1"/>
</dbReference>
<organism evidence="4 5">
    <name type="scientific">Candidatus Nitrospira allomarina</name>
    <dbReference type="NCBI Taxonomy" id="3020900"/>
    <lineage>
        <taxon>Bacteria</taxon>
        <taxon>Pseudomonadati</taxon>
        <taxon>Nitrospirota</taxon>
        <taxon>Nitrospiria</taxon>
        <taxon>Nitrospirales</taxon>
        <taxon>Nitrospiraceae</taxon>
        <taxon>Nitrospira</taxon>
    </lineage>
</organism>
<dbReference type="EMBL" id="CP116967">
    <property type="protein sequence ID" value="WNM58336.1"/>
    <property type="molecule type" value="Genomic_DNA"/>
</dbReference>